<comment type="caution">
    <text evidence="1">The sequence shown here is derived from an EMBL/GenBank/DDBJ whole genome shotgun (WGS) entry which is preliminary data.</text>
</comment>
<protein>
    <submittedName>
        <fullName evidence="1">Uncharacterized protein</fullName>
    </submittedName>
</protein>
<dbReference type="Proteomes" id="UP001500320">
    <property type="component" value="Unassembled WGS sequence"/>
</dbReference>
<gene>
    <name evidence="1" type="ORF">GCM10010466_07470</name>
</gene>
<reference evidence="2" key="1">
    <citation type="journal article" date="2019" name="Int. J. Syst. Evol. Microbiol.">
        <title>The Global Catalogue of Microorganisms (GCM) 10K type strain sequencing project: providing services to taxonomists for standard genome sequencing and annotation.</title>
        <authorList>
            <consortium name="The Broad Institute Genomics Platform"/>
            <consortium name="The Broad Institute Genome Sequencing Center for Infectious Disease"/>
            <person name="Wu L."/>
            <person name="Ma J."/>
        </authorList>
    </citation>
    <scope>NUCLEOTIDE SEQUENCE [LARGE SCALE GENOMIC DNA]</scope>
    <source>
        <strain evidence="2">JCM 9373</strain>
    </source>
</reference>
<organism evidence="1 2">
    <name type="scientific">Planomonospora alba</name>
    <dbReference type="NCBI Taxonomy" id="161354"/>
    <lineage>
        <taxon>Bacteria</taxon>
        <taxon>Bacillati</taxon>
        <taxon>Actinomycetota</taxon>
        <taxon>Actinomycetes</taxon>
        <taxon>Streptosporangiales</taxon>
        <taxon>Streptosporangiaceae</taxon>
        <taxon>Planomonospora</taxon>
    </lineage>
</organism>
<accession>A0ABP6MMX0</accession>
<proteinExistence type="predicted"/>
<evidence type="ECO:0000313" key="1">
    <source>
        <dbReference type="EMBL" id="GAA3119107.1"/>
    </source>
</evidence>
<evidence type="ECO:0000313" key="2">
    <source>
        <dbReference type="Proteomes" id="UP001500320"/>
    </source>
</evidence>
<dbReference type="RefSeq" id="WP_344855883.1">
    <property type="nucleotide sequence ID" value="NZ_BAAAUT010000004.1"/>
</dbReference>
<keyword evidence="2" id="KW-1185">Reference proteome</keyword>
<sequence>MTITGGAGSALAADAQAPGKAVNLRITGTIRTALADAYWNRAADFPRGKVDGPRKVYYGKITGATRGKDVYWAIGSIGIKGNPVSYQDGPHVWRKRAGGPWKHLGDSGGCPAVPKKLLRLWKRTDLICDSTP</sequence>
<dbReference type="EMBL" id="BAAAUT010000004">
    <property type="protein sequence ID" value="GAA3119107.1"/>
    <property type="molecule type" value="Genomic_DNA"/>
</dbReference>
<name>A0ABP6MMX0_9ACTN</name>